<sequence>MPLSLNEIRARALAFSGEWAEVTSERAEAQSFWNEFFNVFGVNRRRVAVFEQKAARFTGSTHGRIDVFWPGVMLAEHKSEGRDLDAAYAQATDYFAGLKDAELPRFVLVSDFRRFRLHDLETGERSDFTLPELHRQIGRFGFISGYQTRSYQEEDPVNVQAAERMGRLHDALKDAGYHGHALELLLVRLLFCLFADDTGIFPRQSFHDLIVQRTSEDGADLGMWIGRIFQVLDTAPERRQTTLDEQLAELPWVNGKLFEEILPLADFNAQMRALLLDASTLDWSRISPAIFGSMFQSVMDDKARRNLGAHYTSEKNILKLIGPLFLDGLKAELDRAGNDEKKLAQLHRRLAALTFLDPACGCGNFLVIAYRELRALELEILRRQFATQRSVLAHVQDHVLVDVDQFHGIEIEEFPAQIAQVAMWLMDHQMNLRVSEQFGENVVRLPLKKSATIVHGNALRIDWNDVVSAEKLSFILGNPPFIGSKLMTPEQREDLLAVAGGLKGAGVLDFVSAWYLKAVDYIRQTEALARHSRESGNRSSPAGPDTGIRCAFVSTNSITQGEQVGILWGEMLARGMRIFFAHRTFRWNNEARGVAAVHCVIVGFAGSEISPKRLFDYQEIAGEPHEVPAGNINPYLVDAADVLLPNRSKPLCNVPSIGIGNKPIDGGNYLFTTEERDAFIASEPASAAWFRRWLGSDEFINGWERWCLWLGDCPPAELRQMPEALKRIEAVRELRKASKSPPTQKLADTPTRFHVENIPDDNYLVIPEVSSERRAFIPIGFMTPDTLCSNLVKIVPNATLFHFGIVTSTMHMAWVRTVCGRLKSDYRYSAGIVYNNFPWPELPAATDQSDGTDIRLSGAARLRGNDGQGARGHDEQGQKHRAAIEAAAQAVLDARAQFPDATLADLYDPLTMPPALVKAHAALDKAVDAAYLAAEKAAGRKPPRLTTDAERVAFLFERYQQLTSLLPEPSAKPARARKPPRAPAPA</sequence>
<evidence type="ECO:0000256" key="2">
    <source>
        <dbReference type="ARBA" id="ARBA00022603"/>
    </source>
</evidence>
<dbReference type="SUPFAM" id="SSF53335">
    <property type="entry name" value="S-adenosyl-L-methionine-dependent methyltransferases"/>
    <property type="match status" value="1"/>
</dbReference>
<evidence type="ECO:0000256" key="5">
    <source>
        <dbReference type="SAM" id="MobiDB-lite"/>
    </source>
</evidence>
<dbReference type="InterPro" id="IPR046816">
    <property type="entry name" value="MmeI_Mtase"/>
</dbReference>
<evidence type="ECO:0000259" key="10">
    <source>
        <dbReference type="Pfam" id="PF20473"/>
    </source>
</evidence>
<dbReference type="Proteomes" id="UP001364472">
    <property type="component" value="Unassembled WGS sequence"/>
</dbReference>
<comment type="caution">
    <text evidence="11">The sequence shown here is derived from an EMBL/GenBank/DDBJ whole genome shotgun (WGS) entry which is preliminary data.</text>
</comment>
<organism evidence="11 12">
    <name type="scientific">Denitratimonas tolerans</name>
    <dbReference type="NCBI Taxonomy" id="1338420"/>
    <lineage>
        <taxon>Bacteria</taxon>
        <taxon>Pseudomonadati</taxon>
        <taxon>Pseudomonadota</taxon>
        <taxon>Gammaproteobacteria</taxon>
        <taxon>Lysobacterales</taxon>
        <taxon>Lysobacteraceae</taxon>
        <taxon>Denitratimonas</taxon>
    </lineage>
</organism>
<evidence type="ECO:0000259" key="7">
    <source>
        <dbReference type="Pfam" id="PF20465"/>
    </source>
</evidence>
<dbReference type="InterPro" id="IPR029063">
    <property type="entry name" value="SAM-dependent_MTases_sf"/>
</dbReference>
<feature type="domain" description="MmeI-like helicase spacer" evidence="7">
    <location>
        <begin position="180"/>
        <end position="258"/>
    </location>
</feature>
<dbReference type="Pfam" id="PF20473">
    <property type="entry name" value="MmeI_Mtase"/>
    <property type="match status" value="1"/>
</dbReference>
<evidence type="ECO:0000259" key="6">
    <source>
        <dbReference type="Pfam" id="PF20464"/>
    </source>
</evidence>
<dbReference type="GO" id="GO:0009007">
    <property type="term" value="F:site-specific DNA-methyltransferase (adenine-specific) activity"/>
    <property type="evidence" value="ECO:0007669"/>
    <property type="project" value="UniProtKB-EC"/>
</dbReference>
<dbReference type="InterPro" id="IPR046818">
    <property type="entry name" value="MmeI_C"/>
</dbReference>
<evidence type="ECO:0000259" key="9">
    <source>
        <dbReference type="Pfam" id="PF20467"/>
    </source>
</evidence>
<feature type="domain" description="MmeI-like target recognition" evidence="8">
    <location>
        <begin position="639"/>
        <end position="842"/>
    </location>
</feature>
<evidence type="ECO:0000256" key="1">
    <source>
        <dbReference type="ARBA" id="ARBA00011900"/>
    </source>
</evidence>
<name>A0AAW9R6K4_9GAMM</name>
<evidence type="ECO:0000313" key="11">
    <source>
        <dbReference type="EMBL" id="MEJ1249526.1"/>
    </source>
</evidence>
<dbReference type="RefSeq" id="WP_337335240.1">
    <property type="nucleotide sequence ID" value="NZ_JBBDHC010000008.1"/>
</dbReference>
<dbReference type="PANTHER" id="PTHR33841">
    <property type="entry name" value="DNA METHYLTRANSFERASE YEEA-RELATED"/>
    <property type="match status" value="1"/>
</dbReference>
<evidence type="ECO:0000256" key="3">
    <source>
        <dbReference type="ARBA" id="ARBA00022679"/>
    </source>
</evidence>
<dbReference type="Gene3D" id="3.40.50.150">
    <property type="entry name" value="Vaccinia Virus protein VP39"/>
    <property type="match status" value="1"/>
</dbReference>
<dbReference type="Pfam" id="PF20467">
    <property type="entry name" value="MmeI_C"/>
    <property type="match status" value="1"/>
</dbReference>
<gene>
    <name evidence="11" type="ORF">WB794_07560</name>
</gene>
<protein>
    <recommendedName>
        <fullName evidence="1">site-specific DNA-methyltransferase (adenine-specific)</fullName>
        <ecNumber evidence="1">2.1.1.72</ecNumber>
    </recommendedName>
</protein>
<dbReference type="Pfam" id="PF20466">
    <property type="entry name" value="MmeI_TRD"/>
    <property type="match status" value="1"/>
</dbReference>
<reference evidence="11 12" key="1">
    <citation type="journal article" date="2016" name="Antonie Van Leeuwenhoek">
        <title>Denitratimonas tolerans gen. nov., sp. nov., a denitrifying bacterium isolated from a bioreactor for tannery wastewater treatment.</title>
        <authorList>
            <person name="Han S.I."/>
            <person name="Kim J.O."/>
            <person name="Lee Y.R."/>
            <person name="Ekpeghere K.I."/>
            <person name="Koh S.C."/>
            <person name="Whang K.S."/>
        </authorList>
    </citation>
    <scope>NUCLEOTIDE SEQUENCE [LARGE SCALE GENOMIC DNA]</scope>
    <source>
        <strain evidence="11 12">KACC 17565</strain>
    </source>
</reference>
<comment type="catalytic activity">
    <reaction evidence="4">
        <text>a 2'-deoxyadenosine in DNA + S-adenosyl-L-methionine = an N(6)-methyl-2'-deoxyadenosine in DNA + S-adenosyl-L-homocysteine + H(+)</text>
        <dbReference type="Rhea" id="RHEA:15197"/>
        <dbReference type="Rhea" id="RHEA-COMP:12418"/>
        <dbReference type="Rhea" id="RHEA-COMP:12419"/>
        <dbReference type="ChEBI" id="CHEBI:15378"/>
        <dbReference type="ChEBI" id="CHEBI:57856"/>
        <dbReference type="ChEBI" id="CHEBI:59789"/>
        <dbReference type="ChEBI" id="CHEBI:90615"/>
        <dbReference type="ChEBI" id="CHEBI:90616"/>
        <dbReference type="EC" id="2.1.1.72"/>
    </reaction>
</comment>
<proteinExistence type="predicted"/>
<keyword evidence="12" id="KW-1185">Reference proteome</keyword>
<dbReference type="Pfam" id="PF20464">
    <property type="entry name" value="MmeI_N"/>
    <property type="match status" value="1"/>
</dbReference>
<dbReference type="InterPro" id="IPR046817">
    <property type="entry name" value="MmeI_N"/>
</dbReference>
<keyword evidence="3" id="KW-0808">Transferase</keyword>
<dbReference type="GO" id="GO:0003676">
    <property type="term" value="F:nucleic acid binding"/>
    <property type="evidence" value="ECO:0007669"/>
    <property type="project" value="InterPro"/>
</dbReference>
<accession>A0AAW9R6K4</accession>
<feature type="domain" description="MmeI-like C-terminal" evidence="9">
    <location>
        <begin position="878"/>
        <end position="966"/>
    </location>
</feature>
<dbReference type="InterPro" id="IPR046820">
    <property type="entry name" value="MmeI_TRD"/>
</dbReference>
<evidence type="ECO:0000259" key="8">
    <source>
        <dbReference type="Pfam" id="PF20466"/>
    </source>
</evidence>
<evidence type="ECO:0000256" key="4">
    <source>
        <dbReference type="ARBA" id="ARBA00047942"/>
    </source>
</evidence>
<dbReference type="Pfam" id="PF20465">
    <property type="entry name" value="MmeI_hel"/>
    <property type="match status" value="1"/>
</dbReference>
<evidence type="ECO:0000313" key="12">
    <source>
        <dbReference type="Proteomes" id="UP001364472"/>
    </source>
</evidence>
<dbReference type="EC" id="2.1.1.72" evidence="1"/>
<keyword evidence="2 11" id="KW-0489">Methyltransferase</keyword>
<dbReference type="InterPro" id="IPR002052">
    <property type="entry name" value="DNA_methylase_N6_adenine_CS"/>
</dbReference>
<feature type="domain" description="MmeI-like DNA-methyltransferase" evidence="10">
    <location>
        <begin position="334"/>
        <end position="616"/>
    </location>
</feature>
<feature type="domain" description="MmeI-like N-terminal" evidence="6">
    <location>
        <begin position="11"/>
        <end position="174"/>
    </location>
</feature>
<dbReference type="GO" id="GO:0032259">
    <property type="term" value="P:methylation"/>
    <property type="evidence" value="ECO:0007669"/>
    <property type="project" value="UniProtKB-KW"/>
</dbReference>
<dbReference type="EMBL" id="JBBDHC010000008">
    <property type="protein sequence ID" value="MEJ1249526.1"/>
    <property type="molecule type" value="Genomic_DNA"/>
</dbReference>
<dbReference type="InterPro" id="IPR050953">
    <property type="entry name" value="N4_N6_ade-DNA_methylase"/>
</dbReference>
<dbReference type="PROSITE" id="PS00092">
    <property type="entry name" value="N6_MTASE"/>
    <property type="match status" value="1"/>
</dbReference>
<feature type="region of interest" description="Disordered" evidence="5">
    <location>
        <begin position="965"/>
        <end position="986"/>
    </location>
</feature>
<dbReference type="PANTHER" id="PTHR33841:SF1">
    <property type="entry name" value="DNA METHYLTRANSFERASE A"/>
    <property type="match status" value="1"/>
</dbReference>
<dbReference type="AlphaFoldDB" id="A0AAW9R6K4"/>
<dbReference type="InterPro" id="IPR046819">
    <property type="entry name" value="MmeI_hel"/>
</dbReference>